<dbReference type="EMBL" id="BABT02000110">
    <property type="protein sequence ID" value="GAA97089.1"/>
    <property type="molecule type" value="Genomic_DNA"/>
</dbReference>
<dbReference type="InParanoid" id="G7E2M9"/>
<protein>
    <submittedName>
        <fullName evidence="1">Uncharacterized protein</fullName>
    </submittedName>
</protein>
<organism evidence="1 2">
    <name type="scientific">Mixia osmundae (strain CBS 9802 / IAM 14324 / JCM 22182 / KY 12970)</name>
    <dbReference type="NCBI Taxonomy" id="764103"/>
    <lineage>
        <taxon>Eukaryota</taxon>
        <taxon>Fungi</taxon>
        <taxon>Dikarya</taxon>
        <taxon>Basidiomycota</taxon>
        <taxon>Pucciniomycotina</taxon>
        <taxon>Mixiomycetes</taxon>
        <taxon>Mixiales</taxon>
        <taxon>Mixiaceae</taxon>
        <taxon>Mixia</taxon>
    </lineage>
</organism>
<dbReference type="AlphaFoldDB" id="G7E2M9"/>
<dbReference type="Proteomes" id="UP000009131">
    <property type="component" value="Unassembled WGS sequence"/>
</dbReference>
<reference evidence="1 2" key="2">
    <citation type="journal article" date="2012" name="Open Biol.">
        <title>Characteristics of nucleosomes and linker DNA regions on the genome of the basidiomycete Mixia osmundae revealed by mono- and dinucleosome mapping.</title>
        <authorList>
            <person name="Nishida H."/>
            <person name="Kondo S."/>
            <person name="Matsumoto T."/>
            <person name="Suzuki Y."/>
            <person name="Yoshikawa H."/>
            <person name="Taylor T.D."/>
            <person name="Sugiyama J."/>
        </authorList>
    </citation>
    <scope>NUCLEOTIDE SEQUENCE [LARGE SCALE GENOMIC DNA]</scope>
    <source>
        <strain evidence="2">CBS 9802 / IAM 14324 / JCM 22182 / KY 12970</strain>
    </source>
</reference>
<evidence type="ECO:0000313" key="2">
    <source>
        <dbReference type="Proteomes" id="UP000009131"/>
    </source>
</evidence>
<name>G7E2M9_MIXOS</name>
<proteinExistence type="predicted"/>
<comment type="caution">
    <text evidence="1">The sequence shown here is derived from an EMBL/GenBank/DDBJ whole genome shotgun (WGS) entry which is preliminary data.</text>
</comment>
<dbReference type="HOGENOM" id="CLU_1603155_0_0_1"/>
<gene>
    <name evidence="1" type="primary">Mo03764</name>
    <name evidence="1" type="ORF">E5Q_03764</name>
</gene>
<evidence type="ECO:0000313" key="1">
    <source>
        <dbReference type="EMBL" id="GAA97089.1"/>
    </source>
</evidence>
<accession>G7E2M9</accession>
<dbReference type="RefSeq" id="XP_014565510.1">
    <property type="nucleotide sequence ID" value="XM_014710024.1"/>
</dbReference>
<reference evidence="1 2" key="1">
    <citation type="journal article" date="2011" name="J. Gen. Appl. Microbiol.">
        <title>Draft genome sequencing of the enigmatic basidiomycete Mixia osmundae.</title>
        <authorList>
            <person name="Nishida H."/>
            <person name="Nagatsuka Y."/>
            <person name="Sugiyama J."/>
        </authorList>
    </citation>
    <scope>NUCLEOTIDE SEQUENCE [LARGE SCALE GENOMIC DNA]</scope>
    <source>
        <strain evidence="2">CBS 9802 / IAM 14324 / JCM 22182 / KY 12970</strain>
    </source>
</reference>
<keyword evidence="2" id="KW-1185">Reference proteome</keyword>
<sequence length="166" mass="18687">MSSRSRHLYRKLVGFAGSAVGYDGTPKRQLRRLYRNSIDDLLAKQPTTDECSLRVQRTIKLLHAAAERERVPGLTIKNLCQLYHHLRPNHVAQMTRRKRGLHRSYIAIPPDLSVPHGTAKLSAEPSKLLLSEHKSRALYALAELVEMAEGSQTILLGRLPPKPALE</sequence>